<evidence type="ECO:0000256" key="5">
    <source>
        <dbReference type="ARBA" id="ARBA00023002"/>
    </source>
</evidence>
<dbReference type="GO" id="GO:0051213">
    <property type="term" value="F:dioxygenase activity"/>
    <property type="evidence" value="ECO:0007669"/>
    <property type="project" value="UniProtKB-KW"/>
</dbReference>
<keyword evidence="5" id="KW-0560">Oxidoreductase</keyword>
<keyword evidence="3" id="KW-0479">Metal-binding</keyword>
<comment type="similarity">
    <text evidence="2">Belongs to the TfdA dioxygenase family.</text>
</comment>
<dbReference type="Pfam" id="PF02668">
    <property type="entry name" value="TauD"/>
    <property type="match status" value="1"/>
</dbReference>
<sequence>MANNFKIEPLVHPEGKKCKFGAVVTGLDLNNFTEETVAQLRKATWEHKLLVIKGQHDLVPKRSWELLQQLDPDSKKIDNETFARAFYPNGALVPSIRYVEVPEAGAFVFIGKGPQDDPRYGKPGLNMGDSNFNQYYSKPLADADFEAGRTRFHWWHTDGTYFKYDPPTFTMLRPVKFPTQGKETQTVEWADDSGLTMEVKPGRTAYVDVEQLYDMLSDEEKKTVDHSWVEYMYWPYEWIKGCRGAPNGLGVATEGKEVPEEEMAKIEEMKPEWQKRHPMVWINPVTGRRSFQAQHNCARRLFLRTSPTNTPKVIDDIGEVRRFLDNIQSRILKPEYIWVGPDEEQDLLLFQNYGLFHTKIDYPASWGVRTVQQGWLPGGKGPEGVVPIPEN</sequence>
<evidence type="ECO:0000313" key="9">
    <source>
        <dbReference type="Proteomes" id="UP001056012"/>
    </source>
</evidence>
<evidence type="ECO:0000256" key="3">
    <source>
        <dbReference type="ARBA" id="ARBA00022723"/>
    </source>
</evidence>
<comment type="cofactor">
    <cofactor evidence="1">
        <name>Fe(2+)</name>
        <dbReference type="ChEBI" id="CHEBI:29033"/>
    </cofactor>
</comment>
<dbReference type="InterPro" id="IPR051178">
    <property type="entry name" value="TfdA_dioxygenase"/>
</dbReference>
<dbReference type="InterPro" id="IPR042098">
    <property type="entry name" value="TauD-like_sf"/>
</dbReference>
<organism evidence="8 9">
    <name type="scientific">Curvularia clavata</name>
    <dbReference type="NCBI Taxonomy" id="95742"/>
    <lineage>
        <taxon>Eukaryota</taxon>
        <taxon>Fungi</taxon>
        <taxon>Dikarya</taxon>
        <taxon>Ascomycota</taxon>
        <taxon>Pezizomycotina</taxon>
        <taxon>Dothideomycetes</taxon>
        <taxon>Pleosporomycetidae</taxon>
        <taxon>Pleosporales</taxon>
        <taxon>Pleosporineae</taxon>
        <taxon>Pleosporaceae</taxon>
        <taxon>Curvularia</taxon>
    </lineage>
</organism>
<name>A0A9Q8ZJT1_CURCL</name>
<dbReference type="PANTHER" id="PTHR43779:SF2">
    <property type="entry name" value="ALPHA-KETOGLUTARATE-DEPENDENT XANTHINE DIOXYGENASE XAN1"/>
    <property type="match status" value="1"/>
</dbReference>
<evidence type="ECO:0000313" key="8">
    <source>
        <dbReference type="EMBL" id="USP82804.1"/>
    </source>
</evidence>
<dbReference type="PANTHER" id="PTHR43779">
    <property type="entry name" value="DIOXYGENASE RV0097-RELATED"/>
    <property type="match status" value="1"/>
</dbReference>
<dbReference type="OrthoDB" id="93019at2759"/>
<dbReference type="SUPFAM" id="SSF51197">
    <property type="entry name" value="Clavaminate synthase-like"/>
    <property type="match status" value="1"/>
</dbReference>
<protein>
    <submittedName>
        <fullName evidence="8">Clavaminate synthase-like protein</fullName>
    </submittedName>
</protein>
<reference evidence="8" key="1">
    <citation type="submission" date="2021-12" db="EMBL/GenBank/DDBJ databases">
        <title>Curvularia clavata genome.</title>
        <authorList>
            <person name="Cao Y."/>
        </authorList>
    </citation>
    <scope>NUCLEOTIDE SEQUENCE</scope>
    <source>
        <strain evidence="8">Yc1106</strain>
    </source>
</reference>
<dbReference type="InterPro" id="IPR003819">
    <property type="entry name" value="TauD/TfdA-like"/>
</dbReference>
<dbReference type="EMBL" id="CP089281">
    <property type="protein sequence ID" value="USP82804.1"/>
    <property type="molecule type" value="Genomic_DNA"/>
</dbReference>
<dbReference type="GO" id="GO:0046872">
    <property type="term" value="F:metal ion binding"/>
    <property type="evidence" value="ECO:0007669"/>
    <property type="project" value="UniProtKB-KW"/>
</dbReference>
<evidence type="ECO:0000256" key="1">
    <source>
        <dbReference type="ARBA" id="ARBA00001954"/>
    </source>
</evidence>
<dbReference type="Proteomes" id="UP001056012">
    <property type="component" value="Chromosome 8"/>
</dbReference>
<keyword evidence="6" id="KW-0408">Iron</keyword>
<evidence type="ECO:0000256" key="6">
    <source>
        <dbReference type="ARBA" id="ARBA00023004"/>
    </source>
</evidence>
<keyword evidence="4" id="KW-0223">Dioxygenase</keyword>
<gene>
    <name evidence="8" type="ORF">yc1106_10078</name>
</gene>
<evidence type="ECO:0000256" key="2">
    <source>
        <dbReference type="ARBA" id="ARBA00005896"/>
    </source>
</evidence>
<evidence type="ECO:0000259" key="7">
    <source>
        <dbReference type="Pfam" id="PF02668"/>
    </source>
</evidence>
<dbReference type="AlphaFoldDB" id="A0A9Q8ZJT1"/>
<feature type="domain" description="TauD/TfdA-like" evidence="7">
    <location>
        <begin position="16"/>
        <end position="365"/>
    </location>
</feature>
<keyword evidence="9" id="KW-1185">Reference proteome</keyword>
<dbReference type="Gene3D" id="3.60.130.10">
    <property type="entry name" value="Clavaminate synthase-like"/>
    <property type="match status" value="1"/>
</dbReference>
<accession>A0A9Q8ZJT1</accession>
<evidence type="ECO:0000256" key="4">
    <source>
        <dbReference type="ARBA" id="ARBA00022964"/>
    </source>
</evidence>
<dbReference type="VEuPathDB" id="FungiDB:yc1106_10078"/>
<proteinExistence type="inferred from homology"/>